<dbReference type="RefSeq" id="WP_113955183.1">
    <property type="nucleotide sequence ID" value="NZ_QNRT01000004.1"/>
</dbReference>
<protein>
    <recommendedName>
        <fullName evidence="4">DUF3592 domain-containing protein</fullName>
    </recommendedName>
</protein>
<evidence type="ECO:0000256" key="1">
    <source>
        <dbReference type="SAM" id="Phobius"/>
    </source>
</evidence>
<evidence type="ECO:0000313" key="3">
    <source>
        <dbReference type="Proteomes" id="UP000253083"/>
    </source>
</evidence>
<dbReference type="EMBL" id="QNRT01000004">
    <property type="protein sequence ID" value="RBP49322.1"/>
    <property type="molecule type" value="Genomic_DNA"/>
</dbReference>
<reference evidence="2 3" key="1">
    <citation type="submission" date="2018-06" db="EMBL/GenBank/DDBJ databases">
        <title>Genomic Encyclopedia of Type Strains, Phase IV (KMG-IV): sequencing the most valuable type-strain genomes for metagenomic binning, comparative biology and taxonomic classification.</title>
        <authorList>
            <person name="Goeker M."/>
        </authorList>
    </citation>
    <scope>NUCLEOTIDE SEQUENCE [LARGE SCALE GENOMIC DNA]</scope>
    <source>
        <strain evidence="2 3">DSM 24032</strain>
    </source>
</reference>
<dbReference type="Proteomes" id="UP000253083">
    <property type="component" value="Unassembled WGS sequence"/>
</dbReference>
<evidence type="ECO:0000313" key="2">
    <source>
        <dbReference type="EMBL" id="RBP49322.1"/>
    </source>
</evidence>
<dbReference type="InParanoid" id="A0A395JK90"/>
<gene>
    <name evidence="2" type="ORF">DFR28_104253</name>
</gene>
<organism evidence="2 3">
    <name type="scientific">Arenicella xantha</name>
    <dbReference type="NCBI Taxonomy" id="644221"/>
    <lineage>
        <taxon>Bacteria</taxon>
        <taxon>Pseudomonadati</taxon>
        <taxon>Pseudomonadota</taxon>
        <taxon>Gammaproteobacteria</taxon>
        <taxon>Arenicellales</taxon>
        <taxon>Arenicellaceae</taxon>
        <taxon>Arenicella</taxon>
    </lineage>
</organism>
<accession>A0A395JK90</accession>
<keyword evidence="3" id="KW-1185">Reference proteome</keyword>
<keyword evidence="1" id="KW-1133">Transmembrane helix</keyword>
<evidence type="ECO:0008006" key="4">
    <source>
        <dbReference type="Google" id="ProtNLM"/>
    </source>
</evidence>
<dbReference type="AlphaFoldDB" id="A0A395JK90"/>
<keyword evidence="1" id="KW-0812">Transmembrane</keyword>
<feature type="transmembrane region" description="Helical" evidence="1">
    <location>
        <begin position="111"/>
        <end position="132"/>
    </location>
</feature>
<sequence length="142" mass="15911">MKFKFSMPVKLLLATASSFFIIGFASLFFQTIEADVISVLQLVFHQQGYSGLPHSNFNGSSSSLLVAEYQYEVASKKYRSWGLAISGYGESLSIKYFPWAPALSVVSSAPYFMAGFFFLFIGFGIRSFIVWCKTIVHRHSSQ</sequence>
<comment type="caution">
    <text evidence="2">The sequence shown here is derived from an EMBL/GenBank/DDBJ whole genome shotgun (WGS) entry which is preliminary data.</text>
</comment>
<proteinExistence type="predicted"/>
<keyword evidence="1" id="KW-0472">Membrane</keyword>
<name>A0A395JK90_9GAMM</name>